<proteinExistence type="predicted"/>
<dbReference type="InterPro" id="IPR010985">
    <property type="entry name" value="Ribbon_hlx_hlx"/>
</dbReference>
<dbReference type="SUPFAM" id="SSF47598">
    <property type="entry name" value="Ribbon-helix-helix"/>
    <property type="match status" value="1"/>
</dbReference>
<dbReference type="GO" id="GO:0003677">
    <property type="term" value="F:DNA binding"/>
    <property type="evidence" value="ECO:0007669"/>
    <property type="project" value="UniProtKB-KW"/>
</dbReference>
<feature type="domain" description="Arc-like DNA binding" evidence="1">
    <location>
        <begin position="12"/>
        <end position="52"/>
    </location>
</feature>
<evidence type="ECO:0000313" key="2">
    <source>
        <dbReference type="EMBL" id="MCD2163822.1"/>
    </source>
</evidence>
<accession>A0AAW4XR92</accession>
<dbReference type="EMBL" id="JAJNCT010000003">
    <property type="protein sequence ID" value="MCD2163822.1"/>
    <property type="molecule type" value="Genomic_DNA"/>
</dbReference>
<dbReference type="InterPro" id="IPR005569">
    <property type="entry name" value="Arc_DNA-bd_dom"/>
</dbReference>
<protein>
    <submittedName>
        <fullName evidence="2">Arc family DNA-binding protein</fullName>
    </submittedName>
</protein>
<dbReference type="RefSeq" id="WP_230770730.1">
    <property type="nucleotide sequence ID" value="NZ_JAJNCT010000003.1"/>
</dbReference>
<evidence type="ECO:0000259" key="1">
    <source>
        <dbReference type="Pfam" id="PF03869"/>
    </source>
</evidence>
<reference evidence="2 3" key="1">
    <citation type="submission" date="2021-11" db="EMBL/GenBank/DDBJ databases">
        <title>Genome sequence.</title>
        <authorList>
            <person name="Sun Q."/>
        </authorList>
    </citation>
    <scope>NUCLEOTIDE SEQUENCE [LARGE SCALE GENOMIC DNA]</scope>
    <source>
        <strain evidence="2 3">KCTC 12005</strain>
    </source>
</reference>
<name>A0AAW4XR92_9BURK</name>
<dbReference type="Pfam" id="PF03869">
    <property type="entry name" value="Arc"/>
    <property type="match status" value="1"/>
</dbReference>
<dbReference type="GO" id="GO:0006355">
    <property type="term" value="P:regulation of DNA-templated transcription"/>
    <property type="evidence" value="ECO:0007669"/>
    <property type="project" value="InterPro"/>
</dbReference>
<keyword evidence="3" id="KW-1185">Reference proteome</keyword>
<dbReference type="InterPro" id="IPR013321">
    <property type="entry name" value="Arc_rbn_hlx_hlx"/>
</dbReference>
<sequence>MEDKQGYPSDLADKVLVRMPEGMRDKLKAAAKDNSRTMNAEIVDRLERSLERDRYASEAAARDLAPAPAYAIKIAQLENRLDMADDRLYDFQLRERFARGELDLLKSLTDSKEAAVRLVHQEKLVNELVEAVSKQTSFIAALEQELEQAKASRGPEQFWINPAFVDENGELTTPRRKP</sequence>
<organism evidence="2 3">
    <name type="scientific">Comamonas koreensis</name>
    <dbReference type="NCBI Taxonomy" id="160825"/>
    <lineage>
        <taxon>Bacteria</taxon>
        <taxon>Pseudomonadati</taxon>
        <taxon>Pseudomonadota</taxon>
        <taxon>Betaproteobacteria</taxon>
        <taxon>Burkholderiales</taxon>
        <taxon>Comamonadaceae</taxon>
        <taxon>Comamonas</taxon>
    </lineage>
</organism>
<dbReference type="AlphaFoldDB" id="A0AAW4XR92"/>
<evidence type="ECO:0000313" key="3">
    <source>
        <dbReference type="Proteomes" id="UP001199260"/>
    </source>
</evidence>
<comment type="caution">
    <text evidence="2">The sequence shown here is derived from an EMBL/GenBank/DDBJ whole genome shotgun (WGS) entry which is preliminary data.</text>
</comment>
<dbReference type="Gene3D" id="1.10.1220.10">
    <property type="entry name" value="Met repressor-like"/>
    <property type="match status" value="1"/>
</dbReference>
<dbReference type="Proteomes" id="UP001199260">
    <property type="component" value="Unassembled WGS sequence"/>
</dbReference>
<gene>
    <name evidence="2" type="ORF">LPW39_01570</name>
</gene>
<keyword evidence="2" id="KW-0238">DNA-binding</keyword>